<comment type="catalytic activity">
    <reaction evidence="7">
        <text>a lipid X + a UDP-2-N,3-O-bis[(3R)-3-hydroxyacyl]-alpha-D-glucosamine = a lipid A disaccharide + UDP + H(+)</text>
        <dbReference type="Rhea" id="RHEA:67828"/>
        <dbReference type="ChEBI" id="CHEBI:15378"/>
        <dbReference type="ChEBI" id="CHEBI:58223"/>
        <dbReference type="ChEBI" id="CHEBI:137748"/>
        <dbReference type="ChEBI" id="CHEBI:176338"/>
        <dbReference type="ChEBI" id="CHEBI:176343"/>
        <dbReference type="EC" id="2.4.1.182"/>
    </reaction>
</comment>
<dbReference type="PANTHER" id="PTHR30372">
    <property type="entry name" value="LIPID-A-DISACCHARIDE SYNTHASE"/>
    <property type="match status" value="1"/>
</dbReference>
<evidence type="ECO:0000256" key="5">
    <source>
        <dbReference type="ARBA" id="ARBA00022679"/>
    </source>
</evidence>
<dbReference type="PANTHER" id="PTHR30372:SF4">
    <property type="entry name" value="LIPID-A-DISACCHARIDE SYNTHASE, MITOCHONDRIAL-RELATED"/>
    <property type="match status" value="1"/>
</dbReference>
<dbReference type="GO" id="GO:0016020">
    <property type="term" value="C:membrane"/>
    <property type="evidence" value="ECO:0007669"/>
    <property type="project" value="GOC"/>
</dbReference>
<evidence type="ECO:0000256" key="6">
    <source>
        <dbReference type="ARBA" id="ARBA00023098"/>
    </source>
</evidence>
<dbReference type="EMBL" id="MLJW01000540">
    <property type="protein sequence ID" value="OIQ85493.1"/>
    <property type="molecule type" value="Genomic_DNA"/>
</dbReference>
<keyword evidence="6" id="KW-0443">Lipid metabolism</keyword>
<dbReference type="GO" id="GO:0009245">
    <property type="term" value="P:lipid A biosynthetic process"/>
    <property type="evidence" value="ECO:0007669"/>
    <property type="project" value="UniProtKB-KW"/>
</dbReference>
<evidence type="ECO:0000256" key="1">
    <source>
        <dbReference type="ARBA" id="ARBA00012687"/>
    </source>
</evidence>
<dbReference type="GO" id="GO:0008915">
    <property type="term" value="F:lipid-A-disaccharide synthase activity"/>
    <property type="evidence" value="ECO:0007669"/>
    <property type="project" value="UniProtKB-EC"/>
</dbReference>
<keyword evidence="5 8" id="KW-0808">Transferase</keyword>
<proteinExistence type="inferred from homology"/>
<accession>A0A1J5RBH0</accession>
<dbReference type="GO" id="GO:0005543">
    <property type="term" value="F:phospholipid binding"/>
    <property type="evidence" value="ECO:0007669"/>
    <property type="project" value="TreeGrafter"/>
</dbReference>
<evidence type="ECO:0000256" key="4">
    <source>
        <dbReference type="ARBA" id="ARBA00022676"/>
    </source>
</evidence>
<comment type="caution">
    <text evidence="8">The sequence shown here is derived from an EMBL/GenBank/DDBJ whole genome shotgun (WGS) entry which is preliminary data.</text>
</comment>
<dbReference type="HAMAP" id="MF_00392">
    <property type="entry name" value="LpxB"/>
    <property type="match status" value="1"/>
</dbReference>
<organism evidence="8">
    <name type="scientific">mine drainage metagenome</name>
    <dbReference type="NCBI Taxonomy" id="410659"/>
    <lineage>
        <taxon>unclassified sequences</taxon>
        <taxon>metagenomes</taxon>
        <taxon>ecological metagenomes</taxon>
    </lineage>
</organism>
<dbReference type="AlphaFoldDB" id="A0A1J5RBH0"/>
<name>A0A1J5RBH0_9ZZZZ</name>
<keyword evidence="2" id="KW-0444">Lipid biosynthesis</keyword>
<dbReference type="Pfam" id="PF02684">
    <property type="entry name" value="LpxB"/>
    <property type="match status" value="1"/>
</dbReference>
<sequence length="378" mass="42198">MPVIGIVAGEASGDLLGSHLIGALKKQRPDLEFVGICGPRMQSAGAVSLFPMERLAVRGYFEVLRHLFGLLRMRRQLAAYFRKNPPDLFIGIDAPDFNLGLERKLKRRGVTTIHYVSPSIWAWRRGRMGKIKRAASHVLALFPFEVPLYEKAKVPVTYVGHPLADMLPLEPDRAGARRELKLPDDNLVIALLPGSRQSELDYMADVFVKTALLIHGQIPQSQFLVPLVTRETRWKFEEAIHRNDAAALPLTMLFGHAHLAMEAADAVVVASGTATLEAALIKRPMVITYRMSPLSWQLLRRMNYLPYVGLPNVLAGRMLVPELLQQEASPENIASTLLKLVYDNVAVAEIKREFSGIHSRLRQNTEEKAAQLVLSLLP</sequence>
<dbReference type="EC" id="2.4.1.182" evidence="1"/>
<protein>
    <recommendedName>
        <fullName evidence="1">lipid-A-disaccharide synthase</fullName>
        <ecNumber evidence="1">2.4.1.182</ecNumber>
    </recommendedName>
</protein>
<evidence type="ECO:0000313" key="8">
    <source>
        <dbReference type="EMBL" id="OIQ85493.1"/>
    </source>
</evidence>
<dbReference type="InterPro" id="IPR003835">
    <property type="entry name" value="Glyco_trans_19"/>
</dbReference>
<dbReference type="SUPFAM" id="SSF53756">
    <property type="entry name" value="UDP-Glycosyltransferase/glycogen phosphorylase"/>
    <property type="match status" value="1"/>
</dbReference>
<gene>
    <name evidence="8" type="primary">lpxB_10</name>
    <name evidence="8" type="ORF">GALL_326670</name>
</gene>
<evidence type="ECO:0000256" key="2">
    <source>
        <dbReference type="ARBA" id="ARBA00022516"/>
    </source>
</evidence>
<reference evidence="8" key="1">
    <citation type="submission" date="2016-10" db="EMBL/GenBank/DDBJ databases">
        <title>Sequence of Gallionella enrichment culture.</title>
        <authorList>
            <person name="Poehlein A."/>
            <person name="Muehling M."/>
            <person name="Daniel R."/>
        </authorList>
    </citation>
    <scope>NUCLEOTIDE SEQUENCE</scope>
</reference>
<evidence type="ECO:0000256" key="3">
    <source>
        <dbReference type="ARBA" id="ARBA00022556"/>
    </source>
</evidence>
<keyword evidence="3" id="KW-0441">Lipid A biosynthesis</keyword>
<dbReference type="NCBIfam" id="TIGR00215">
    <property type="entry name" value="lpxB"/>
    <property type="match status" value="1"/>
</dbReference>
<keyword evidence="4 8" id="KW-0328">Glycosyltransferase</keyword>
<evidence type="ECO:0000256" key="7">
    <source>
        <dbReference type="ARBA" id="ARBA00048975"/>
    </source>
</evidence>